<accession>A0A2N5VBA0</accession>
<evidence type="ECO:0000313" key="2">
    <source>
        <dbReference type="EMBL" id="PLW47289.1"/>
    </source>
</evidence>
<evidence type="ECO:0000256" key="1">
    <source>
        <dbReference type="SAM" id="MobiDB-lite"/>
    </source>
</evidence>
<feature type="compositionally biased region" description="Polar residues" evidence="1">
    <location>
        <begin position="1"/>
        <end position="27"/>
    </location>
</feature>
<proteinExistence type="predicted"/>
<gene>
    <name evidence="2" type="ORF">PCASD_02582</name>
</gene>
<protein>
    <submittedName>
        <fullName evidence="2">Uncharacterized protein</fullName>
    </submittedName>
</protein>
<evidence type="ECO:0000313" key="3">
    <source>
        <dbReference type="Proteomes" id="UP000235392"/>
    </source>
</evidence>
<dbReference type="AlphaFoldDB" id="A0A2N5VBA0"/>
<sequence length="90" mass="9867">MVLSSEALTANISKKQRTGARTGNNISGAVFGAPRGFPSTQKSNGSSGDRTSNSQRHTPTFFKRRPPSAAIWPQRSRLLRYLEDATFRNA</sequence>
<dbReference type="Proteomes" id="UP000235392">
    <property type="component" value="Unassembled WGS sequence"/>
</dbReference>
<reference evidence="2 3" key="1">
    <citation type="submission" date="2017-11" db="EMBL/GenBank/DDBJ databases">
        <title>De novo assembly and phasing of dikaryotic genomes from two isolates of Puccinia coronata f. sp. avenae, the causal agent of oat crown rust.</title>
        <authorList>
            <person name="Miller M.E."/>
            <person name="Zhang Y."/>
            <person name="Omidvar V."/>
            <person name="Sperschneider J."/>
            <person name="Schwessinger B."/>
            <person name="Raley C."/>
            <person name="Palmer J.M."/>
            <person name="Garnica D."/>
            <person name="Upadhyaya N."/>
            <person name="Rathjen J."/>
            <person name="Taylor J.M."/>
            <person name="Park R.F."/>
            <person name="Dodds P.N."/>
            <person name="Hirsch C.D."/>
            <person name="Kianian S.F."/>
            <person name="Figueroa M."/>
        </authorList>
    </citation>
    <scope>NUCLEOTIDE SEQUENCE [LARGE SCALE GENOMIC DNA]</scope>
    <source>
        <strain evidence="2">12SD80</strain>
    </source>
</reference>
<comment type="caution">
    <text evidence="2">The sequence shown here is derived from an EMBL/GenBank/DDBJ whole genome shotgun (WGS) entry which is preliminary data.</text>
</comment>
<name>A0A2N5VBA0_9BASI</name>
<feature type="region of interest" description="Disordered" evidence="1">
    <location>
        <begin position="1"/>
        <end position="69"/>
    </location>
</feature>
<dbReference type="EMBL" id="PGCI01000032">
    <property type="protein sequence ID" value="PLW47289.1"/>
    <property type="molecule type" value="Genomic_DNA"/>
</dbReference>
<feature type="compositionally biased region" description="Polar residues" evidence="1">
    <location>
        <begin position="38"/>
        <end position="58"/>
    </location>
</feature>
<organism evidence="2 3">
    <name type="scientific">Puccinia coronata f. sp. avenae</name>
    <dbReference type="NCBI Taxonomy" id="200324"/>
    <lineage>
        <taxon>Eukaryota</taxon>
        <taxon>Fungi</taxon>
        <taxon>Dikarya</taxon>
        <taxon>Basidiomycota</taxon>
        <taxon>Pucciniomycotina</taxon>
        <taxon>Pucciniomycetes</taxon>
        <taxon>Pucciniales</taxon>
        <taxon>Pucciniaceae</taxon>
        <taxon>Puccinia</taxon>
    </lineage>
</organism>